<dbReference type="RefSeq" id="WP_170883343.1">
    <property type="nucleotide sequence ID" value="NZ_JABEYA020000016.1"/>
</dbReference>
<comment type="caution">
    <text evidence="1">The sequence shown here is derived from an EMBL/GenBank/DDBJ whole genome shotgun (WGS) entry which is preliminary data.</text>
</comment>
<accession>A0ABT8BNE3</accession>
<proteinExistence type="predicted"/>
<dbReference type="Proteomes" id="UP001238540">
    <property type="component" value="Unassembled WGS sequence"/>
</dbReference>
<keyword evidence="2" id="KW-1185">Reference proteome</keyword>
<sequence>MTSIKSGGDLNPRLMVEVRKIDKHINALRDLSLTLPSLDSAAGVETGKNMI</sequence>
<dbReference type="EMBL" id="JAUFQC010000001">
    <property type="protein sequence ID" value="MDN3608386.1"/>
    <property type="molecule type" value="Genomic_DNA"/>
</dbReference>
<gene>
    <name evidence="1" type="ORF">QWZ16_01165</name>
</gene>
<protein>
    <submittedName>
        <fullName evidence="1">Uncharacterized protein</fullName>
    </submittedName>
</protein>
<reference evidence="2" key="1">
    <citation type="journal article" date="2019" name="Int. J. Syst. Evol. Microbiol.">
        <title>The Global Catalogue of Microorganisms (GCM) 10K type strain sequencing project: providing services to taxonomists for standard genome sequencing and annotation.</title>
        <authorList>
            <consortium name="The Broad Institute Genomics Platform"/>
            <consortium name="The Broad Institute Genome Sequencing Center for Infectious Disease"/>
            <person name="Wu L."/>
            <person name="Ma J."/>
        </authorList>
    </citation>
    <scope>NUCLEOTIDE SEQUENCE [LARGE SCALE GENOMIC DNA]</scope>
    <source>
        <strain evidence="2">CECT 7398</strain>
    </source>
</reference>
<organism evidence="1 2">
    <name type="scientific">Vibrio ostreicida</name>
    <dbReference type="NCBI Taxonomy" id="526588"/>
    <lineage>
        <taxon>Bacteria</taxon>
        <taxon>Pseudomonadati</taxon>
        <taxon>Pseudomonadota</taxon>
        <taxon>Gammaproteobacteria</taxon>
        <taxon>Vibrionales</taxon>
        <taxon>Vibrionaceae</taxon>
        <taxon>Vibrio</taxon>
    </lineage>
</organism>
<evidence type="ECO:0000313" key="1">
    <source>
        <dbReference type="EMBL" id="MDN3608386.1"/>
    </source>
</evidence>
<evidence type="ECO:0000313" key="2">
    <source>
        <dbReference type="Proteomes" id="UP001238540"/>
    </source>
</evidence>
<name>A0ABT8BNE3_9VIBR</name>